<keyword evidence="2" id="KW-1185">Reference proteome</keyword>
<evidence type="ECO:0000313" key="2">
    <source>
        <dbReference type="Proteomes" id="UP000476064"/>
    </source>
</evidence>
<gene>
    <name evidence="1" type="ORF">GXP70_00460</name>
</gene>
<dbReference type="EMBL" id="CP048209">
    <property type="protein sequence ID" value="QHT58600.1"/>
    <property type="molecule type" value="Genomic_DNA"/>
</dbReference>
<evidence type="ECO:0008006" key="3">
    <source>
        <dbReference type="Google" id="ProtNLM"/>
    </source>
</evidence>
<proteinExistence type="predicted"/>
<dbReference type="InterPro" id="IPR032710">
    <property type="entry name" value="NTF2-like_dom_sf"/>
</dbReference>
<protein>
    <recommendedName>
        <fullName evidence="3">Nuclear transport factor 2 family protein</fullName>
    </recommendedName>
</protein>
<dbReference type="AlphaFoldDB" id="A0A6C0FWN2"/>
<dbReference type="Proteomes" id="UP000476064">
    <property type="component" value="Chromosome"/>
</dbReference>
<accession>A0A6C0FWN2</accession>
<reference evidence="1 2" key="1">
    <citation type="submission" date="2020-01" db="EMBL/GenBank/DDBJ databases">
        <title>Paenibacillus sp. nov., isolated from tomato rhizosphere.</title>
        <authorList>
            <person name="Weon H.-Y."/>
            <person name="Lee S.A."/>
        </authorList>
    </citation>
    <scope>NUCLEOTIDE SEQUENCE [LARGE SCALE GENOMIC DNA]</scope>
    <source>
        <strain evidence="1 2">12200R-189</strain>
    </source>
</reference>
<dbReference type="KEGG" id="plyc:GXP70_00460"/>
<organism evidence="1 2">
    <name type="scientific">Paenibacillus lycopersici</name>
    <dbReference type="NCBI Taxonomy" id="2704462"/>
    <lineage>
        <taxon>Bacteria</taxon>
        <taxon>Bacillati</taxon>
        <taxon>Bacillota</taxon>
        <taxon>Bacilli</taxon>
        <taxon>Bacillales</taxon>
        <taxon>Paenibacillaceae</taxon>
        <taxon>Paenibacillus</taxon>
    </lineage>
</organism>
<dbReference type="SUPFAM" id="SSF54427">
    <property type="entry name" value="NTF2-like"/>
    <property type="match status" value="1"/>
</dbReference>
<evidence type="ECO:0000313" key="1">
    <source>
        <dbReference type="EMBL" id="QHT58600.1"/>
    </source>
</evidence>
<sequence length="151" mass="16499">MESNSLIEAMEGYFQAGTVLDLDRLDATYAPDFINIRTDKIGQTVSITKEQFMLTFRRLKDGGGSTLGTTEDVQYVATTVYDDHGSVVLRRVKEGKPALYNFVWRMADGLPTTIIREFSVEEDLSALIGMIRGSAAGGQQGVEIKSAHSGA</sequence>
<dbReference type="RefSeq" id="WP_162354675.1">
    <property type="nucleotide sequence ID" value="NZ_CP048209.1"/>
</dbReference>
<name>A0A6C0FWN2_9BACL</name>